<evidence type="ECO:0000313" key="2">
    <source>
        <dbReference type="EMBL" id="SVD14847.1"/>
    </source>
</evidence>
<dbReference type="AlphaFoldDB" id="A0A382T018"/>
<dbReference type="Pfam" id="PF12804">
    <property type="entry name" value="NTP_transf_3"/>
    <property type="match status" value="1"/>
</dbReference>
<feature type="non-terminal residue" evidence="2">
    <location>
        <position position="139"/>
    </location>
</feature>
<gene>
    <name evidence="2" type="ORF">METZ01_LOCUS367701</name>
</gene>
<dbReference type="InterPro" id="IPR025877">
    <property type="entry name" value="MobA-like_NTP_Trfase"/>
</dbReference>
<evidence type="ECO:0000259" key="1">
    <source>
        <dbReference type="Pfam" id="PF12804"/>
    </source>
</evidence>
<protein>
    <recommendedName>
        <fullName evidence="1">MobA-like NTP transferase domain-containing protein</fullName>
    </recommendedName>
</protein>
<dbReference type="InterPro" id="IPR029044">
    <property type="entry name" value="Nucleotide-diphossugar_trans"/>
</dbReference>
<organism evidence="2">
    <name type="scientific">marine metagenome</name>
    <dbReference type="NCBI Taxonomy" id="408172"/>
    <lineage>
        <taxon>unclassified sequences</taxon>
        <taxon>metagenomes</taxon>
        <taxon>ecological metagenomes</taxon>
    </lineage>
</organism>
<dbReference type="Gene3D" id="3.90.550.10">
    <property type="entry name" value="Spore Coat Polysaccharide Biosynthesis Protein SpsA, Chain A"/>
    <property type="match status" value="1"/>
</dbReference>
<proteinExistence type="predicted"/>
<dbReference type="EMBL" id="UINC01132492">
    <property type="protein sequence ID" value="SVD14847.1"/>
    <property type="molecule type" value="Genomic_DNA"/>
</dbReference>
<name>A0A382T018_9ZZZZ</name>
<dbReference type="GO" id="GO:0016779">
    <property type="term" value="F:nucleotidyltransferase activity"/>
    <property type="evidence" value="ECO:0007669"/>
    <property type="project" value="UniProtKB-ARBA"/>
</dbReference>
<sequence>MPDNPAITLLLLAGGLGSRFGGTKQLATVGPRGSAILDYSIREAAAVGVTRVVVVGRTDLDEDIQRHLVAQHGEDLNLVMVHQDTFGPARARPWGTGHAVVSARTALDGPVVVLNADDHYGPTGIARIVKSLSGAESAV</sequence>
<dbReference type="SUPFAM" id="SSF53448">
    <property type="entry name" value="Nucleotide-diphospho-sugar transferases"/>
    <property type="match status" value="1"/>
</dbReference>
<accession>A0A382T018</accession>
<feature type="domain" description="MobA-like NTP transferase" evidence="1">
    <location>
        <begin position="10"/>
        <end position="88"/>
    </location>
</feature>
<reference evidence="2" key="1">
    <citation type="submission" date="2018-05" db="EMBL/GenBank/DDBJ databases">
        <authorList>
            <person name="Lanie J.A."/>
            <person name="Ng W.-L."/>
            <person name="Kazmierczak K.M."/>
            <person name="Andrzejewski T.M."/>
            <person name="Davidsen T.M."/>
            <person name="Wayne K.J."/>
            <person name="Tettelin H."/>
            <person name="Glass J.I."/>
            <person name="Rusch D."/>
            <person name="Podicherti R."/>
            <person name="Tsui H.-C.T."/>
            <person name="Winkler M.E."/>
        </authorList>
    </citation>
    <scope>NUCLEOTIDE SEQUENCE</scope>
</reference>